<evidence type="ECO:0000313" key="1">
    <source>
        <dbReference type="EMBL" id="KAJ4470778.1"/>
    </source>
</evidence>
<sequence>MSVKFSWSLQLPYASFLYTNYAASPTERLELNAFLFEPRQELSRLESEISHIRALLDDLLTQHNQAKAFVDAHFALTDPIRRLPTGTLVEIFASLLLTMVCRGWRDIAINLPPIWSSLQIYAKSRTMLERWQQGISGWIARAGALPLVVSLSFQGIGMAFGERISSFMQTLMKFSPRLKEVVLNLDAELFPLLESVSPQSFPLLENFSISVPRSNFLIQFTKIPFIRNLAAGMPMLQKLSINGFSEGQHFRSTLKWTNITELVLESTHHSTGLPLEHILGILAQTIKL</sequence>
<organism evidence="1 2">
    <name type="scientific">Lentinula aciculospora</name>
    <dbReference type="NCBI Taxonomy" id="153920"/>
    <lineage>
        <taxon>Eukaryota</taxon>
        <taxon>Fungi</taxon>
        <taxon>Dikarya</taxon>
        <taxon>Basidiomycota</taxon>
        <taxon>Agaricomycotina</taxon>
        <taxon>Agaricomycetes</taxon>
        <taxon>Agaricomycetidae</taxon>
        <taxon>Agaricales</taxon>
        <taxon>Marasmiineae</taxon>
        <taxon>Omphalotaceae</taxon>
        <taxon>Lentinula</taxon>
    </lineage>
</organism>
<evidence type="ECO:0000313" key="2">
    <source>
        <dbReference type="Proteomes" id="UP001150266"/>
    </source>
</evidence>
<proteinExistence type="predicted"/>
<gene>
    <name evidence="1" type="ORF">J3R30DRAFT_3710658</name>
</gene>
<name>A0A9W8ZZD2_9AGAR</name>
<dbReference type="AlphaFoldDB" id="A0A9W8ZZD2"/>
<reference evidence="1" key="1">
    <citation type="submission" date="2022-08" db="EMBL/GenBank/DDBJ databases">
        <title>A Global Phylogenomic Analysis of the Shiitake Genus Lentinula.</title>
        <authorList>
            <consortium name="DOE Joint Genome Institute"/>
            <person name="Sierra-Patev S."/>
            <person name="Min B."/>
            <person name="Naranjo-Ortiz M."/>
            <person name="Looney B."/>
            <person name="Konkel Z."/>
            <person name="Slot J.C."/>
            <person name="Sakamoto Y."/>
            <person name="Steenwyk J.L."/>
            <person name="Rokas A."/>
            <person name="Carro J."/>
            <person name="Camarero S."/>
            <person name="Ferreira P."/>
            <person name="Molpeceres G."/>
            <person name="Ruiz-Duenas F.J."/>
            <person name="Serrano A."/>
            <person name="Henrissat B."/>
            <person name="Drula E."/>
            <person name="Hughes K.W."/>
            <person name="Mata J.L."/>
            <person name="Ishikawa N.K."/>
            <person name="Vargas-Isla R."/>
            <person name="Ushijima S."/>
            <person name="Smith C.A."/>
            <person name="Ahrendt S."/>
            <person name="Andreopoulos W."/>
            <person name="He G."/>
            <person name="Labutti K."/>
            <person name="Lipzen A."/>
            <person name="Ng V."/>
            <person name="Riley R."/>
            <person name="Sandor L."/>
            <person name="Barry K."/>
            <person name="Martinez A.T."/>
            <person name="Xiao Y."/>
            <person name="Gibbons J.G."/>
            <person name="Terashima K."/>
            <person name="Grigoriev I.V."/>
            <person name="Hibbett D.S."/>
        </authorList>
    </citation>
    <scope>NUCLEOTIDE SEQUENCE</scope>
    <source>
        <strain evidence="1">JLM2183</strain>
    </source>
</reference>
<dbReference type="EMBL" id="JAOTPV010000024">
    <property type="protein sequence ID" value="KAJ4470778.1"/>
    <property type="molecule type" value="Genomic_DNA"/>
</dbReference>
<dbReference type="Proteomes" id="UP001150266">
    <property type="component" value="Unassembled WGS sequence"/>
</dbReference>
<dbReference type="OrthoDB" id="3221235at2759"/>
<comment type="caution">
    <text evidence="1">The sequence shown here is derived from an EMBL/GenBank/DDBJ whole genome shotgun (WGS) entry which is preliminary data.</text>
</comment>
<accession>A0A9W8ZZD2</accession>
<protein>
    <recommendedName>
        <fullName evidence="3">F-box domain-containing protein</fullName>
    </recommendedName>
</protein>
<evidence type="ECO:0008006" key="3">
    <source>
        <dbReference type="Google" id="ProtNLM"/>
    </source>
</evidence>
<keyword evidence="2" id="KW-1185">Reference proteome</keyword>